<dbReference type="OrthoDB" id="5102629at2759"/>
<dbReference type="EMBL" id="KL659708">
    <property type="protein sequence ID" value="KFA68857.1"/>
    <property type="molecule type" value="Genomic_DNA"/>
</dbReference>
<keyword evidence="2" id="KW-1185">Reference proteome</keyword>
<sequence length="347" mass="38785">MDPPTTRAPVLPFPTFPLQSPVGESKLPKRRVSDAFVVLPEEAVSKRLCAPLPALSAVADLDLPNYKSEATAAADKLLDTPDTDTAPNPPQIGDLDELEDAFGLQQVQDALTVSDAVQVTGEENEAPGSMTKPSGMLNSVLTMVWHYPTWRTEKPLWGHAMDPSNPSLRAQASKYGLSTLIRTQNRLPIREHFAERNVGWAQAYANWKEIEAECLAFNRWLNLQAKIIVVVGEENAQGFQGIVDIDETVELVDITIQAPLIKVFGQRPSFKVIRSVATKEIRHLVFFSYHSQYFYYRDVALDLRAYHDLLWNGIADLVNIEPKSTGLLYFMRQPNSTTESQIQELPV</sequence>
<evidence type="ECO:0000313" key="1">
    <source>
        <dbReference type="EMBL" id="KFA68857.1"/>
    </source>
</evidence>
<dbReference type="Proteomes" id="UP000028524">
    <property type="component" value="Unassembled WGS sequence"/>
</dbReference>
<evidence type="ECO:0000313" key="2">
    <source>
        <dbReference type="Proteomes" id="UP000028524"/>
    </source>
</evidence>
<protein>
    <submittedName>
        <fullName evidence="1">Uncharacterized protein</fullName>
    </submittedName>
</protein>
<organism evidence="1 2">
    <name type="scientific">Stachybotrys chlorohalonatus (strain IBT 40285)</name>
    <dbReference type="NCBI Taxonomy" id="1283841"/>
    <lineage>
        <taxon>Eukaryota</taxon>
        <taxon>Fungi</taxon>
        <taxon>Dikarya</taxon>
        <taxon>Ascomycota</taxon>
        <taxon>Pezizomycotina</taxon>
        <taxon>Sordariomycetes</taxon>
        <taxon>Hypocreomycetidae</taxon>
        <taxon>Hypocreales</taxon>
        <taxon>Stachybotryaceae</taxon>
        <taxon>Stachybotrys</taxon>
    </lineage>
</organism>
<reference evidence="1 2" key="1">
    <citation type="journal article" date="2014" name="BMC Genomics">
        <title>Comparative genome sequencing reveals chemotype-specific gene clusters in the toxigenic black mold Stachybotrys.</title>
        <authorList>
            <person name="Semeiks J."/>
            <person name="Borek D."/>
            <person name="Otwinowski Z."/>
            <person name="Grishin N.V."/>
        </authorList>
    </citation>
    <scope>NUCLEOTIDE SEQUENCE [LARGE SCALE GENOMIC DNA]</scope>
    <source>
        <strain evidence="1 2">IBT 40285</strain>
    </source>
</reference>
<dbReference type="AlphaFoldDB" id="A0A084QY22"/>
<proteinExistence type="predicted"/>
<gene>
    <name evidence="1" type="ORF">S40285_01140</name>
</gene>
<dbReference type="InParanoid" id="A0A084QY22"/>
<accession>A0A084QY22</accession>
<name>A0A084QY22_STAC4</name>
<dbReference type="STRING" id="1283841.A0A084QY22"/>
<dbReference type="HOGENOM" id="CLU_799682_0_0_1"/>